<protein>
    <submittedName>
        <fullName evidence="9">TolC family protein</fullName>
    </submittedName>
</protein>
<feature type="coiled-coil region" evidence="8">
    <location>
        <begin position="306"/>
        <end position="358"/>
    </location>
</feature>
<comment type="caution">
    <text evidence="9">The sequence shown here is derived from an EMBL/GenBank/DDBJ whole genome shotgun (WGS) entry which is preliminary data.</text>
</comment>
<reference evidence="9" key="1">
    <citation type="journal article" date="2020" name="mSystems">
        <title>Genome- and Community-Level Interaction Insights into Carbon Utilization and Element Cycling Functions of Hydrothermarchaeota in Hydrothermal Sediment.</title>
        <authorList>
            <person name="Zhou Z."/>
            <person name="Liu Y."/>
            <person name="Xu W."/>
            <person name="Pan J."/>
            <person name="Luo Z.H."/>
            <person name="Li M."/>
        </authorList>
    </citation>
    <scope>NUCLEOTIDE SEQUENCE [LARGE SCALE GENOMIC DNA]</scope>
    <source>
        <strain evidence="9">HyVt-501</strain>
    </source>
</reference>
<sequence length="410" mass="48011">MRVLLLLISFSLSFSLTLEEAKRLALENQLEVVKGELDLRKLEERIREAKGGILPRINLTATYIRWDRNYISAFVPPDKYSATLTLNQSLFDRVVWTALELARTSRELQELVLGDVRQTVLAEVEKLFWAVLLKREILREKERSLTYWENYYLMVKEKYEKGVVPRFEFLRARAQFRQARADLIRAQSDLRASLNSLKSFLGLTGEVSVEGKLLKTDIPSGDPYRLLEENNPTLKVLRKTLELRRLTVEARRSEFYPRLSFFFNYNWENIMDFTNGRLKEDFRHGYNLGLKLELPLFEGGSRVARIAQEELERVKVDRELEFTRRKLLNELETLLARIRSAEEEIKAREDTLLAAEESLRFATERYAYGVGSQVELLDARRNYESAKLLYLESIYAYNSLVADLKRMLGL</sequence>
<evidence type="ECO:0000256" key="5">
    <source>
        <dbReference type="ARBA" id="ARBA00022692"/>
    </source>
</evidence>
<dbReference type="InterPro" id="IPR051906">
    <property type="entry name" value="TolC-like"/>
</dbReference>
<dbReference type="Pfam" id="PF02321">
    <property type="entry name" value="OEP"/>
    <property type="match status" value="2"/>
</dbReference>
<dbReference type="GO" id="GO:1990281">
    <property type="term" value="C:efflux pump complex"/>
    <property type="evidence" value="ECO:0007669"/>
    <property type="project" value="TreeGrafter"/>
</dbReference>
<keyword evidence="7" id="KW-0998">Cell outer membrane</keyword>
<dbReference type="SUPFAM" id="SSF56954">
    <property type="entry name" value="Outer membrane efflux proteins (OEP)"/>
    <property type="match status" value="1"/>
</dbReference>
<dbReference type="GO" id="GO:0015288">
    <property type="term" value="F:porin activity"/>
    <property type="evidence" value="ECO:0007669"/>
    <property type="project" value="TreeGrafter"/>
</dbReference>
<dbReference type="GO" id="GO:0015562">
    <property type="term" value="F:efflux transmembrane transporter activity"/>
    <property type="evidence" value="ECO:0007669"/>
    <property type="project" value="InterPro"/>
</dbReference>
<dbReference type="Proteomes" id="UP000885792">
    <property type="component" value="Unassembled WGS sequence"/>
</dbReference>
<dbReference type="EMBL" id="DRNB01000108">
    <property type="protein sequence ID" value="HHJ63832.1"/>
    <property type="molecule type" value="Genomic_DNA"/>
</dbReference>
<gene>
    <name evidence="9" type="ORF">ENJ61_02895</name>
</gene>
<dbReference type="GO" id="GO:0009279">
    <property type="term" value="C:cell outer membrane"/>
    <property type="evidence" value="ECO:0007669"/>
    <property type="project" value="UniProtKB-SubCell"/>
</dbReference>
<dbReference type="PANTHER" id="PTHR30026">
    <property type="entry name" value="OUTER MEMBRANE PROTEIN TOLC"/>
    <property type="match status" value="1"/>
</dbReference>
<dbReference type="Gene3D" id="1.20.1600.10">
    <property type="entry name" value="Outer membrane efflux proteins (OEP)"/>
    <property type="match status" value="1"/>
</dbReference>
<evidence type="ECO:0000256" key="6">
    <source>
        <dbReference type="ARBA" id="ARBA00023136"/>
    </source>
</evidence>
<proteinExistence type="inferred from homology"/>
<dbReference type="AlphaFoldDB" id="A0A7C5L2B2"/>
<evidence type="ECO:0000313" key="9">
    <source>
        <dbReference type="EMBL" id="HHJ63832.1"/>
    </source>
</evidence>
<accession>A0A7C5L2B2</accession>
<evidence type="ECO:0000256" key="8">
    <source>
        <dbReference type="SAM" id="Coils"/>
    </source>
</evidence>
<dbReference type="PANTHER" id="PTHR30026:SF20">
    <property type="entry name" value="OUTER MEMBRANE PROTEIN TOLC"/>
    <property type="match status" value="1"/>
</dbReference>
<keyword evidence="4" id="KW-1134">Transmembrane beta strand</keyword>
<evidence type="ECO:0000256" key="7">
    <source>
        <dbReference type="ARBA" id="ARBA00023237"/>
    </source>
</evidence>
<keyword evidence="6" id="KW-0472">Membrane</keyword>
<evidence type="ECO:0000256" key="2">
    <source>
        <dbReference type="ARBA" id="ARBA00007613"/>
    </source>
</evidence>
<comment type="subcellular location">
    <subcellularLocation>
        <location evidence="1">Cell outer membrane</location>
    </subcellularLocation>
</comment>
<evidence type="ECO:0000256" key="1">
    <source>
        <dbReference type="ARBA" id="ARBA00004442"/>
    </source>
</evidence>
<evidence type="ECO:0000256" key="4">
    <source>
        <dbReference type="ARBA" id="ARBA00022452"/>
    </source>
</evidence>
<dbReference type="InterPro" id="IPR003423">
    <property type="entry name" value="OMP_efflux"/>
</dbReference>
<name>A0A7C5L2B2_AQUAO</name>
<keyword evidence="3" id="KW-0813">Transport</keyword>
<organism evidence="9">
    <name type="scientific">Aquifex aeolicus</name>
    <dbReference type="NCBI Taxonomy" id="63363"/>
    <lineage>
        <taxon>Bacteria</taxon>
        <taxon>Pseudomonadati</taxon>
        <taxon>Aquificota</taxon>
        <taxon>Aquificia</taxon>
        <taxon>Aquificales</taxon>
        <taxon>Aquificaceae</taxon>
        <taxon>Aquifex</taxon>
    </lineage>
</organism>
<keyword evidence="8" id="KW-0175">Coiled coil</keyword>
<keyword evidence="5" id="KW-0812">Transmembrane</keyword>
<evidence type="ECO:0000256" key="3">
    <source>
        <dbReference type="ARBA" id="ARBA00022448"/>
    </source>
</evidence>
<comment type="similarity">
    <text evidence="2">Belongs to the outer membrane factor (OMF) (TC 1.B.17) family.</text>
</comment>